<dbReference type="RefSeq" id="WP_062481650.1">
    <property type="nucleotide sequence ID" value="NZ_CP013650.1"/>
</dbReference>
<dbReference type="OrthoDB" id="6334575at2"/>
<keyword evidence="1" id="KW-0812">Transmembrane</keyword>
<proteinExistence type="predicted"/>
<feature type="transmembrane region" description="Helical" evidence="1">
    <location>
        <begin position="56"/>
        <end position="76"/>
    </location>
</feature>
<feature type="transmembrane region" description="Helical" evidence="1">
    <location>
        <begin position="122"/>
        <end position="141"/>
    </location>
</feature>
<reference evidence="2 3" key="1">
    <citation type="submission" date="2015-12" db="EMBL/GenBank/DDBJ databases">
        <title>Complete genome of Lacimicrobium alkaliphilum KCTC 32984.</title>
        <authorList>
            <person name="Kim S.-G."/>
            <person name="Lee Y.-J."/>
        </authorList>
    </citation>
    <scope>NUCLEOTIDE SEQUENCE [LARGE SCALE GENOMIC DNA]</scope>
    <source>
        <strain evidence="2 3">YelD216</strain>
    </source>
</reference>
<dbReference type="KEGG" id="lal:AT746_14770"/>
<dbReference type="EMBL" id="CP013650">
    <property type="protein sequence ID" value="ALS99396.1"/>
    <property type="molecule type" value="Genomic_DNA"/>
</dbReference>
<keyword evidence="1" id="KW-0472">Membrane</keyword>
<feature type="transmembrane region" description="Helical" evidence="1">
    <location>
        <begin position="88"/>
        <end position="110"/>
    </location>
</feature>
<name>A0A0U2ZA98_9ALTE</name>
<dbReference type="Proteomes" id="UP000068447">
    <property type="component" value="Chromosome"/>
</dbReference>
<organism evidence="2 3">
    <name type="scientific">Lacimicrobium alkaliphilum</name>
    <dbReference type="NCBI Taxonomy" id="1526571"/>
    <lineage>
        <taxon>Bacteria</taxon>
        <taxon>Pseudomonadati</taxon>
        <taxon>Pseudomonadota</taxon>
        <taxon>Gammaproteobacteria</taxon>
        <taxon>Alteromonadales</taxon>
        <taxon>Alteromonadaceae</taxon>
        <taxon>Lacimicrobium</taxon>
    </lineage>
</organism>
<keyword evidence="1" id="KW-1133">Transmembrane helix</keyword>
<accession>A0A0U2ZA98</accession>
<evidence type="ECO:0000313" key="2">
    <source>
        <dbReference type="EMBL" id="ALS99396.1"/>
    </source>
</evidence>
<protein>
    <submittedName>
        <fullName evidence="2">Uncharacterized protein</fullName>
    </submittedName>
</protein>
<dbReference type="AlphaFoldDB" id="A0A0U2ZA98"/>
<evidence type="ECO:0000313" key="3">
    <source>
        <dbReference type="Proteomes" id="UP000068447"/>
    </source>
</evidence>
<sequence length="150" mass="16216">MENFVRLLIRYIFATLLCFTLASIAHSQMVLAGLEQQGIVIPPVERLQMTLSDWWGLLPSYGAIIAAGMLIALSVAGWICSKTGPIGGLLYALAGAVAMLSILMAMQPIMDITLIAGARSTTGLTLQALAGFLGGWGFYWLRKKTKLHFD</sequence>
<keyword evidence="3" id="KW-1185">Reference proteome</keyword>
<gene>
    <name evidence="2" type="ORF">AT746_14770</name>
</gene>
<evidence type="ECO:0000256" key="1">
    <source>
        <dbReference type="SAM" id="Phobius"/>
    </source>
</evidence>